<dbReference type="EMBL" id="CP017821">
    <property type="protein sequence ID" value="APA11484.1"/>
    <property type="molecule type" value="Genomic_DNA"/>
</dbReference>
<accession>A0A1D9Q966</accession>
<feature type="region of interest" description="Disordered" evidence="5">
    <location>
        <begin position="148"/>
        <end position="179"/>
    </location>
</feature>
<keyword evidence="2 6" id="KW-0812">Transmembrane</keyword>
<evidence type="ECO:0000313" key="8">
    <source>
        <dbReference type="EMBL" id="APA11484.1"/>
    </source>
</evidence>
<comment type="subcellular location">
    <subcellularLocation>
        <location evidence="1">Membrane</location>
        <topology evidence="1">Multi-pass membrane protein</topology>
    </subcellularLocation>
</comment>
<feature type="transmembrane region" description="Helical" evidence="6">
    <location>
        <begin position="76"/>
        <end position="99"/>
    </location>
</feature>
<dbReference type="PANTHER" id="PTHR39608:SF1">
    <property type="entry name" value="INTEGRAL MEMBRANE PROTEIN (AFU_ORTHOLOGUE AFUA_5G08640)"/>
    <property type="match status" value="1"/>
</dbReference>
<evidence type="ECO:0000256" key="3">
    <source>
        <dbReference type="ARBA" id="ARBA00022989"/>
    </source>
</evidence>
<feature type="transmembrane region" description="Helical" evidence="6">
    <location>
        <begin position="6"/>
        <end position="25"/>
    </location>
</feature>
<evidence type="ECO:0000256" key="4">
    <source>
        <dbReference type="ARBA" id="ARBA00023136"/>
    </source>
</evidence>
<dbReference type="OMA" id="NCGSIWH"/>
<evidence type="ECO:0000256" key="6">
    <source>
        <dbReference type="SAM" id="Phobius"/>
    </source>
</evidence>
<dbReference type="OrthoDB" id="4074965at2759"/>
<evidence type="ECO:0000259" key="7">
    <source>
        <dbReference type="Pfam" id="PF01284"/>
    </source>
</evidence>
<evidence type="ECO:0000256" key="1">
    <source>
        <dbReference type="ARBA" id="ARBA00004141"/>
    </source>
</evidence>
<organism evidence="8 9">
    <name type="scientific">Sclerotinia sclerotiorum (strain ATCC 18683 / 1980 / Ss-1)</name>
    <name type="common">White mold</name>
    <name type="synonym">Whetzelinia sclerotiorum</name>
    <dbReference type="NCBI Taxonomy" id="665079"/>
    <lineage>
        <taxon>Eukaryota</taxon>
        <taxon>Fungi</taxon>
        <taxon>Dikarya</taxon>
        <taxon>Ascomycota</taxon>
        <taxon>Pezizomycotina</taxon>
        <taxon>Leotiomycetes</taxon>
        <taxon>Helotiales</taxon>
        <taxon>Sclerotiniaceae</taxon>
        <taxon>Sclerotinia</taxon>
    </lineage>
</organism>
<dbReference type="InterPro" id="IPR008253">
    <property type="entry name" value="Marvel"/>
</dbReference>
<feature type="transmembrane region" description="Helical" evidence="6">
    <location>
        <begin position="45"/>
        <end position="64"/>
    </location>
</feature>
<gene>
    <name evidence="8" type="ORF">sscle_08g062540</name>
</gene>
<reference evidence="9" key="1">
    <citation type="journal article" date="2017" name="Genome Biol. Evol.">
        <title>The complete genome sequence of the phytopathogenic fungus Sclerotinia sclerotiorum reveals insights into the genome architecture of broad host range pathogens.</title>
        <authorList>
            <person name="Derbyshire M."/>
            <person name="Denton-Giles M."/>
            <person name="Hegedus D."/>
            <person name="Seifbarghy S."/>
            <person name="Rollins J."/>
            <person name="van Kan J."/>
            <person name="Seidl M.F."/>
            <person name="Faino L."/>
            <person name="Mbengue M."/>
            <person name="Navaud O."/>
            <person name="Raffaele S."/>
            <person name="Hammond-Kosack K."/>
            <person name="Heard S."/>
            <person name="Oliver R."/>
        </authorList>
    </citation>
    <scope>NUCLEOTIDE SEQUENCE [LARGE SCALE GENOMIC DNA]</scope>
    <source>
        <strain evidence="9">ATCC 18683 / 1980 / Ss-1</strain>
    </source>
</reference>
<dbReference type="KEGG" id="ssl:SS1G_04891"/>
<dbReference type="Pfam" id="PF01284">
    <property type="entry name" value="MARVEL"/>
    <property type="match status" value="1"/>
</dbReference>
<evidence type="ECO:0000256" key="5">
    <source>
        <dbReference type="SAM" id="MobiDB-lite"/>
    </source>
</evidence>
<sequence>MHGYDIFNLLLRLGQLAFSTIVLGITSAHLSRARSESGWTRKRFIYTEVTAALGLFFSLFFLLPHTWNFIHWPIDFLMFVMFMIAFGLLVDFIAPSHCGSAFRWFGRYGGSSCSRWKADVAFAFLASLFFLASFLLGTFMHHRSRRTHTTATDPNVPVAEQPTNGQPTTERKKWYRTRV</sequence>
<protein>
    <recommendedName>
        <fullName evidence="7">MARVEL domain-containing protein</fullName>
    </recommendedName>
</protein>
<dbReference type="PANTHER" id="PTHR39608">
    <property type="entry name" value="INTEGRAL MEMBRANE PROTEIN (AFU_ORTHOLOGUE AFUA_5G08640)"/>
    <property type="match status" value="1"/>
</dbReference>
<dbReference type="Proteomes" id="UP000177798">
    <property type="component" value="Chromosome 8"/>
</dbReference>
<dbReference type="RefSeq" id="XP_001593464.1">
    <property type="nucleotide sequence ID" value="XM_001593414.1"/>
</dbReference>
<proteinExistence type="predicted"/>
<dbReference type="GO" id="GO:0016020">
    <property type="term" value="C:membrane"/>
    <property type="evidence" value="ECO:0007669"/>
    <property type="project" value="UniProtKB-SubCell"/>
</dbReference>
<dbReference type="AlphaFoldDB" id="A0A1D9Q966"/>
<evidence type="ECO:0000256" key="2">
    <source>
        <dbReference type="ARBA" id="ARBA00022692"/>
    </source>
</evidence>
<feature type="transmembrane region" description="Helical" evidence="6">
    <location>
        <begin position="120"/>
        <end position="140"/>
    </location>
</feature>
<name>A0A1D9Q966_SCLS1</name>
<keyword evidence="4 6" id="KW-0472">Membrane</keyword>
<dbReference type="VEuPathDB" id="FungiDB:sscle_08g062540"/>
<feature type="domain" description="MARVEL" evidence="7">
    <location>
        <begin position="8"/>
        <end position="136"/>
    </location>
</feature>
<keyword evidence="3 6" id="KW-1133">Transmembrane helix</keyword>
<evidence type="ECO:0000313" key="9">
    <source>
        <dbReference type="Proteomes" id="UP000177798"/>
    </source>
</evidence>